<dbReference type="Pfam" id="PF02082">
    <property type="entry name" value="Rrf2"/>
    <property type="match status" value="1"/>
</dbReference>
<dbReference type="GO" id="GO:0003677">
    <property type="term" value="F:DNA binding"/>
    <property type="evidence" value="ECO:0007669"/>
    <property type="project" value="UniProtKB-KW"/>
</dbReference>
<dbReference type="InterPro" id="IPR000944">
    <property type="entry name" value="Tscrpt_reg_Rrf2"/>
</dbReference>
<name>A0A0J6SCE6_9HYPH</name>
<dbReference type="SUPFAM" id="SSF46785">
    <property type="entry name" value="Winged helix' DNA-binding domain"/>
    <property type="match status" value="1"/>
</dbReference>
<evidence type="ECO:0000313" key="2">
    <source>
        <dbReference type="EMBL" id="KMO31339.1"/>
    </source>
</evidence>
<proteinExistence type="predicted"/>
<accession>A0A0J6SCE6</accession>
<dbReference type="PANTHER" id="PTHR33221:SF5">
    <property type="entry name" value="HTH-TYPE TRANSCRIPTIONAL REGULATOR ISCR"/>
    <property type="match status" value="1"/>
</dbReference>
<dbReference type="InterPro" id="IPR036390">
    <property type="entry name" value="WH_DNA-bd_sf"/>
</dbReference>
<dbReference type="Gene3D" id="1.10.10.10">
    <property type="entry name" value="Winged helix-like DNA-binding domain superfamily/Winged helix DNA-binding domain"/>
    <property type="match status" value="1"/>
</dbReference>
<dbReference type="PROSITE" id="PS51197">
    <property type="entry name" value="HTH_RRF2_2"/>
    <property type="match status" value="1"/>
</dbReference>
<dbReference type="PANTHER" id="PTHR33221">
    <property type="entry name" value="WINGED HELIX-TURN-HELIX TRANSCRIPTIONAL REGULATOR, RRF2 FAMILY"/>
    <property type="match status" value="1"/>
</dbReference>
<dbReference type="GO" id="GO:0005829">
    <property type="term" value="C:cytosol"/>
    <property type="evidence" value="ECO:0007669"/>
    <property type="project" value="TreeGrafter"/>
</dbReference>
<evidence type="ECO:0000256" key="1">
    <source>
        <dbReference type="ARBA" id="ARBA00023125"/>
    </source>
</evidence>
<organism evidence="2 3">
    <name type="scientific">Methylobacterium tarhaniae</name>
    <dbReference type="NCBI Taxonomy" id="1187852"/>
    <lineage>
        <taxon>Bacteria</taxon>
        <taxon>Pseudomonadati</taxon>
        <taxon>Pseudomonadota</taxon>
        <taxon>Alphaproteobacteria</taxon>
        <taxon>Hyphomicrobiales</taxon>
        <taxon>Methylobacteriaceae</taxon>
        <taxon>Methylobacterium</taxon>
    </lineage>
</organism>
<protein>
    <submittedName>
        <fullName evidence="2">Rrf2 family transcriptional regulator</fullName>
    </submittedName>
</protein>
<keyword evidence="3" id="KW-1185">Reference proteome</keyword>
<dbReference type="RefSeq" id="WP_048454045.1">
    <property type="nucleotide sequence ID" value="NZ_JBNNPJ010000270.1"/>
</dbReference>
<dbReference type="Proteomes" id="UP000036449">
    <property type="component" value="Unassembled WGS sequence"/>
</dbReference>
<dbReference type="OrthoDB" id="9802344at2"/>
<keyword evidence="1" id="KW-0238">DNA-binding</keyword>
<dbReference type="EMBL" id="LABZ01000246">
    <property type="protein sequence ID" value="KMO31339.1"/>
    <property type="molecule type" value="Genomic_DNA"/>
</dbReference>
<dbReference type="InterPro" id="IPR036388">
    <property type="entry name" value="WH-like_DNA-bd_sf"/>
</dbReference>
<evidence type="ECO:0000313" key="3">
    <source>
        <dbReference type="Proteomes" id="UP000036449"/>
    </source>
</evidence>
<gene>
    <name evidence="2" type="ORF">VQ03_27245</name>
</gene>
<dbReference type="AlphaFoldDB" id="A0A0J6SCE6"/>
<dbReference type="NCBIfam" id="TIGR00738">
    <property type="entry name" value="rrf2_super"/>
    <property type="match status" value="1"/>
</dbReference>
<dbReference type="GO" id="GO:0003700">
    <property type="term" value="F:DNA-binding transcription factor activity"/>
    <property type="evidence" value="ECO:0007669"/>
    <property type="project" value="TreeGrafter"/>
</dbReference>
<dbReference type="PATRIC" id="fig|1187852.3.peg.3450"/>
<reference evidence="2 3" key="1">
    <citation type="submission" date="2015-03" db="EMBL/GenBank/DDBJ databases">
        <title>Genome sequencing of Methylobacterium tarhaniae DSM 25844.</title>
        <authorList>
            <person name="Chaudhry V."/>
            <person name="Patil P.B."/>
        </authorList>
    </citation>
    <scope>NUCLEOTIDE SEQUENCE [LARGE SCALE GENOMIC DNA]</scope>
    <source>
        <strain evidence="2 3">DSM 25844</strain>
    </source>
</reference>
<comment type="caution">
    <text evidence="2">The sequence shown here is derived from an EMBL/GenBank/DDBJ whole genome shotgun (WGS) entry which is preliminary data.</text>
</comment>
<sequence>MLTNKGKYGLKAMVHLAGLPPGARIGVAEIAEAHRIPKKFLDAILGDLRNAGFVHSKKGPGGGYALARPAEEIRIGHVVRALDGPLAPLPCASRTAYRPCEDCADEAACAVRLTMLAVRNSIAGILDNLTLEQMRALPQAEAEAGFTYHI</sequence>